<evidence type="ECO:0000256" key="5">
    <source>
        <dbReference type="SAM" id="Phobius"/>
    </source>
</evidence>
<comment type="subcellular location">
    <subcellularLocation>
        <location evidence="1">Membrane</location>
        <topology evidence="1">Multi-pass membrane protein</topology>
    </subcellularLocation>
</comment>
<evidence type="ECO:0000256" key="1">
    <source>
        <dbReference type="ARBA" id="ARBA00004141"/>
    </source>
</evidence>
<dbReference type="GO" id="GO:0007009">
    <property type="term" value="P:plasma membrane organization"/>
    <property type="evidence" value="ECO:0007669"/>
    <property type="project" value="TreeGrafter"/>
</dbReference>
<dbReference type="PANTHER" id="PTHR13439">
    <property type="entry name" value="CT120 PROTEIN"/>
    <property type="match status" value="1"/>
</dbReference>
<protein>
    <recommendedName>
        <fullName evidence="6">TLC domain-containing protein</fullName>
    </recommendedName>
</protein>
<proteinExistence type="predicted"/>
<reference evidence="7" key="1">
    <citation type="submission" date="2021-01" db="EMBL/GenBank/DDBJ databases">
        <authorList>
            <person name="Corre E."/>
            <person name="Pelletier E."/>
            <person name="Niang G."/>
            <person name="Scheremetjew M."/>
            <person name="Finn R."/>
            <person name="Kale V."/>
            <person name="Holt S."/>
            <person name="Cochrane G."/>
            <person name="Meng A."/>
            <person name="Brown T."/>
            <person name="Cohen L."/>
        </authorList>
    </citation>
    <scope>NUCLEOTIDE SEQUENCE</scope>
    <source>
        <strain evidence="7">CCMP127</strain>
    </source>
</reference>
<feature type="transmembrane region" description="Helical" evidence="5">
    <location>
        <begin position="120"/>
        <end position="138"/>
    </location>
</feature>
<accession>A0A7S3P9L2</accession>
<evidence type="ECO:0000256" key="2">
    <source>
        <dbReference type="ARBA" id="ARBA00022692"/>
    </source>
</evidence>
<keyword evidence="3 5" id="KW-1133">Transmembrane helix</keyword>
<sequence>MALSDLFPPLSVQAGLTCLIAQVSFSLLFAYALPPGPWTKLSHLTAHQVVCFPLMIYLTYHGFTAWFTEQNELAAQGMEGRMFGLSPRGHDMCAVVWGMMVFWDIPTSFVVPALQDPLMLIHHLGMCYVSGIGLGLFSDGYPVATYYSTFFFGVVELSSVFLTIVDVFHPKNADWHEWLNTSKTLVGDIARKFNEVSRVLFAVFFLLTRCVGFPYIMATTFLMDFWTAANLPDEERHGASSIALFIVFVLAVAFTGLQLHWGLLVSKQVAKALGVLPDQKKRDKKSK</sequence>
<organism evidence="7">
    <name type="scientific">Amphora coffeiformis</name>
    <dbReference type="NCBI Taxonomy" id="265554"/>
    <lineage>
        <taxon>Eukaryota</taxon>
        <taxon>Sar</taxon>
        <taxon>Stramenopiles</taxon>
        <taxon>Ochrophyta</taxon>
        <taxon>Bacillariophyta</taxon>
        <taxon>Bacillariophyceae</taxon>
        <taxon>Bacillariophycidae</taxon>
        <taxon>Thalassiophysales</taxon>
        <taxon>Catenulaceae</taxon>
        <taxon>Amphora</taxon>
    </lineage>
</organism>
<keyword evidence="2 5" id="KW-0812">Transmembrane</keyword>
<keyword evidence="4 5" id="KW-0472">Membrane</keyword>
<dbReference type="AlphaFoldDB" id="A0A7S3P9L2"/>
<feature type="transmembrane region" description="Helical" evidence="5">
    <location>
        <begin position="12"/>
        <end position="33"/>
    </location>
</feature>
<dbReference type="EMBL" id="HBIM01018201">
    <property type="protein sequence ID" value="CAE0416996.1"/>
    <property type="molecule type" value="Transcribed_RNA"/>
</dbReference>
<name>A0A7S3P9L2_9STRA</name>
<feature type="domain" description="TLC" evidence="6">
    <location>
        <begin position="44"/>
        <end position="265"/>
    </location>
</feature>
<dbReference type="GO" id="GO:0097035">
    <property type="term" value="P:regulation of membrane lipid distribution"/>
    <property type="evidence" value="ECO:0007669"/>
    <property type="project" value="TreeGrafter"/>
</dbReference>
<dbReference type="InterPro" id="IPR050846">
    <property type="entry name" value="TLCD"/>
</dbReference>
<feature type="transmembrane region" description="Helical" evidence="5">
    <location>
        <begin position="45"/>
        <end position="63"/>
    </location>
</feature>
<dbReference type="GO" id="GO:0055091">
    <property type="term" value="P:phospholipid homeostasis"/>
    <property type="evidence" value="ECO:0007669"/>
    <property type="project" value="TreeGrafter"/>
</dbReference>
<dbReference type="GO" id="GO:0005886">
    <property type="term" value="C:plasma membrane"/>
    <property type="evidence" value="ECO:0007669"/>
    <property type="project" value="TreeGrafter"/>
</dbReference>
<dbReference type="GO" id="GO:0071709">
    <property type="term" value="P:membrane assembly"/>
    <property type="evidence" value="ECO:0007669"/>
    <property type="project" value="TreeGrafter"/>
</dbReference>
<evidence type="ECO:0000256" key="4">
    <source>
        <dbReference type="ARBA" id="ARBA00023136"/>
    </source>
</evidence>
<gene>
    <name evidence="7" type="ORF">ACOF00016_LOCUS13982</name>
</gene>
<evidence type="ECO:0000259" key="6">
    <source>
        <dbReference type="Pfam" id="PF03798"/>
    </source>
</evidence>
<dbReference type="PANTHER" id="PTHR13439:SF4">
    <property type="entry name" value="TLC DOMAIN-CONTAINING PROTEIN"/>
    <property type="match status" value="1"/>
</dbReference>
<evidence type="ECO:0000256" key="3">
    <source>
        <dbReference type="ARBA" id="ARBA00022989"/>
    </source>
</evidence>
<feature type="transmembrane region" description="Helical" evidence="5">
    <location>
        <begin position="144"/>
        <end position="165"/>
    </location>
</feature>
<dbReference type="Pfam" id="PF03798">
    <property type="entry name" value="TRAM_LAG1_CLN8"/>
    <property type="match status" value="1"/>
</dbReference>
<dbReference type="InterPro" id="IPR006634">
    <property type="entry name" value="TLC-dom"/>
</dbReference>
<feature type="transmembrane region" description="Helical" evidence="5">
    <location>
        <begin position="242"/>
        <end position="264"/>
    </location>
</feature>
<feature type="transmembrane region" description="Helical" evidence="5">
    <location>
        <begin position="94"/>
        <end position="113"/>
    </location>
</feature>
<evidence type="ECO:0000313" key="7">
    <source>
        <dbReference type="EMBL" id="CAE0416996.1"/>
    </source>
</evidence>
<feature type="transmembrane region" description="Helical" evidence="5">
    <location>
        <begin position="199"/>
        <end position="222"/>
    </location>
</feature>